<feature type="transmembrane region" description="Helical" evidence="2">
    <location>
        <begin position="875"/>
        <end position="895"/>
    </location>
</feature>
<feature type="transmembrane region" description="Helical" evidence="2">
    <location>
        <begin position="522"/>
        <end position="544"/>
    </location>
</feature>
<feature type="transmembrane region" description="Helical" evidence="2">
    <location>
        <begin position="979"/>
        <end position="1005"/>
    </location>
</feature>
<feature type="transmembrane region" description="Helical" evidence="2">
    <location>
        <begin position="948"/>
        <end position="967"/>
    </location>
</feature>
<evidence type="ECO:0000313" key="4">
    <source>
        <dbReference type="Proteomes" id="UP000241788"/>
    </source>
</evidence>
<feature type="region of interest" description="Disordered" evidence="1">
    <location>
        <begin position="596"/>
        <end position="624"/>
    </location>
</feature>
<reference evidence="4" key="1">
    <citation type="submission" date="2017-01" db="EMBL/GenBank/DDBJ databases">
        <authorList>
            <person name="Varghese N."/>
            <person name="Submissions S."/>
        </authorList>
    </citation>
    <scope>NUCLEOTIDE SEQUENCE [LARGE SCALE GENOMIC DNA]</scope>
    <source>
        <strain evidence="4">UM1</strain>
    </source>
</reference>
<feature type="transmembrane region" description="Helical" evidence="2">
    <location>
        <begin position="901"/>
        <end position="927"/>
    </location>
</feature>
<keyword evidence="2" id="KW-1133">Transmembrane helix</keyword>
<dbReference type="GO" id="GO:0005886">
    <property type="term" value="C:plasma membrane"/>
    <property type="evidence" value="ECO:0007669"/>
    <property type="project" value="TreeGrafter"/>
</dbReference>
<dbReference type="InterPro" id="IPR001036">
    <property type="entry name" value="Acrflvin-R"/>
</dbReference>
<evidence type="ECO:0000256" key="1">
    <source>
        <dbReference type="SAM" id="MobiDB-lite"/>
    </source>
</evidence>
<dbReference type="SUPFAM" id="SSF82693">
    <property type="entry name" value="Multidrug efflux transporter AcrB pore domain, PN1, PN2, PC1 and PC2 subdomains"/>
    <property type="match status" value="3"/>
</dbReference>
<dbReference type="Pfam" id="PF00873">
    <property type="entry name" value="ACR_tran"/>
    <property type="match status" value="1"/>
</dbReference>
<dbReference type="Gene3D" id="3.30.70.1430">
    <property type="entry name" value="Multidrug efflux transporter AcrB pore domain"/>
    <property type="match status" value="2"/>
</dbReference>
<dbReference type="Gene3D" id="3.30.70.1440">
    <property type="entry name" value="Multidrug efflux transporter AcrB pore domain"/>
    <property type="match status" value="1"/>
</dbReference>
<dbReference type="Gene3D" id="3.30.2090.10">
    <property type="entry name" value="Multidrug efflux transporter AcrB TolC docking domain, DN and DC subdomains"/>
    <property type="match status" value="2"/>
</dbReference>
<organism evidence="3 4">
    <name type="scientific">Solilutibacter tolerans</name>
    <dbReference type="NCBI Taxonomy" id="1604334"/>
    <lineage>
        <taxon>Bacteria</taxon>
        <taxon>Pseudomonadati</taxon>
        <taxon>Pseudomonadota</taxon>
        <taxon>Gammaproteobacteria</taxon>
        <taxon>Lysobacterales</taxon>
        <taxon>Lysobacteraceae</taxon>
        <taxon>Solilutibacter</taxon>
    </lineage>
</organism>
<dbReference type="EMBL" id="FTLW01000002">
    <property type="protein sequence ID" value="SIQ37442.1"/>
    <property type="molecule type" value="Genomic_DNA"/>
</dbReference>
<evidence type="ECO:0000313" key="3">
    <source>
        <dbReference type="EMBL" id="SIQ37442.1"/>
    </source>
</evidence>
<feature type="transmembrane region" description="Helical" evidence="2">
    <location>
        <begin position="432"/>
        <end position="452"/>
    </location>
</feature>
<feature type="transmembrane region" description="Helical" evidence="2">
    <location>
        <begin position="12"/>
        <end position="33"/>
    </location>
</feature>
<dbReference type="Proteomes" id="UP000241788">
    <property type="component" value="Unassembled WGS sequence"/>
</dbReference>
<dbReference type="Gene3D" id="3.30.70.1320">
    <property type="entry name" value="Multidrug efflux transporter AcrB pore domain like"/>
    <property type="match status" value="1"/>
</dbReference>
<name>A0A1N6S900_9GAMM</name>
<gene>
    <name evidence="3" type="ORF">SAMN05421546_1214</name>
</gene>
<dbReference type="PANTHER" id="PTHR32063">
    <property type="match status" value="1"/>
</dbReference>
<proteinExistence type="predicted"/>
<feature type="transmembrane region" description="Helical" evidence="2">
    <location>
        <begin position="361"/>
        <end position="381"/>
    </location>
</feature>
<keyword evidence="2" id="KW-0812">Transmembrane</keyword>
<dbReference type="STRING" id="1604334.SAMN05421546_1214"/>
<keyword evidence="4" id="KW-1185">Reference proteome</keyword>
<feature type="transmembrane region" description="Helical" evidence="2">
    <location>
        <begin position="387"/>
        <end position="412"/>
    </location>
</feature>
<accession>A0A1N6S900</accession>
<dbReference type="AlphaFoldDB" id="A0A1N6S900"/>
<sequence>MSGGGNLSSWGIRNPVPAVMLFFVLCVAGLWGFHKLPVARFPDIAFPMTVVTIIQPGASPSQLETEVTRKVEDSVATIANVKRVTSTVVEGTSTTAIEFYLNTDLMTALNDTKDAVTRIRMDLPQDIQEPIVTKIEIGGSLLTYSVSAPKMSEADLSWFVDRDVARAVYGVDGVASVKRIGGVERQIRVDLDPQALEAFGITAGEVSQQLALTQVERPGGKAELGGDQQTIRTIGTVADAQQLRDYSIALPDGRAVRLSSIAKVTDGAADISQAALLDGKPVVGFALSRLKGSDELDVRDDVKATLDALEKSHPGIQFNLVSDMTEETDTSYTSSMTMLIEGALLALVVVFFFLRNWRATWISALALPLSIIPTFAVIYFLGFTLNIITLLALSVVVGILVDDAIVEIENIVRHLGMGKTPLEAASDAADEIGTAVIATSITLAAVFVPVAFMPGIAGKFFREFGWTAATAVMFSLLVARLLTPMMAAYLLKPEPEHEGESRFMTRYLGWVDTALRNRWKTLLIATVLFIASLAMIPFIPATFIPTSDQGRSMLSLELPPGTRVEDTTRVAERARALMSDIPELEQVFSQIGSVPDVGDPAKSGSGDPRKAVLTLDWGDKGDRDRSQKELEAVVREKLSVLPGVKLSYISSEPGEQMMLVLAGDDPQKLNAAAAAVERDVRKIQGLGSVSSSASLLRPELRVEPDPARAADLGVSTAAIAEAARVATSGDYTQRMAKLNLPDRQIPIRVGFDREALEDPATISQLRVRGKAGPVPLEAVADIVPGSGPSVISRYERQRNITLTAELNGRPLGDVMAEVQALPSVQRLPAGVSFLNTGDAEIFVELFTGFLMAMVAGIVCIYMVLLLLFKHPMQPLTILAAIPLCAGGAFGALLITQNMLSLPALIGLLMLIGIATKNSILLVDYAVMAEDLHGMSQHDALIDACRKRARPVIMTTIAMGAGMLPLALGFSGDSSFRAPMAWAVIGGLITSTALSLIVIPATYTVLHDIGDWFGRKLGRGHQGDHAATAG</sequence>
<dbReference type="RefSeq" id="WP_076586234.1">
    <property type="nucleotide sequence ID" value="NZ_FTLW01000002.1"/>
</dbReference>
<protein>
    <submittedName>
        <fullName evidence="3">Hydrophobe/amphiphile efflux-1 (HAE1) family protein</fullName>
    </submittedName>
</protein>
<keyword evidence="2" id="KW-0472">Membrane</keyword>
<evidence type="ECO:0000256" key="2">
    <source>
        <dbReference type="SAM" id="Phobius"/>
    </source>
</evidence>
<feature type="transmembrane region" description="Helical" evidence="2">
    <location>
        <begin position="845"/>
        <end position="868"/>
    </location>
</feature>
<dbReference type="GO" id="GO:0042910">
    <property type="term" value="F:xenobiotic transmembrane transporter activity"/>
    <property type="evidence" value="ECO:0007669"/>
    <property type="project" value="TreeGrafter"/>
</dbReference>
<dbReference type="SUPFAM" id="SSF82866">
    <property type="entry name" value="Multidrug efflux transporter AcrB transmembrane domain"/>
    <property type="match status" value="2"/>
</dbReference>
<dbReference type="Gene3D" id="1.20.1640.10">
    <property type="entry name" value="Multidrug efflux transporter AcrB transmembrane domain"/>
    <property type="match status" value="2"/>
</dbReference>
<feature type="transmembrane region" description="Helical" evidence="2">
    <location>
        <begin position="332"/>
        <end position="354"/>
    </location>
</feature>
<dbReference type="PRINTS" id="PR00702">
    <property type="entry name" value="ACRIFLAVINRP"/>
</dbReference>
<dbReference type="OrthoDB" id="9757904at2"/>
<dbReference type="SUPFAM" id="SSF82714">
    <property type="entry name" value="Multidrug efflux transporter AcrB TolC docking domain, DN and DC subdomains"/>
    <property type="match status" value="2"/>
</dbReference>
<dbReference type="InterPro" id="IPR027463">
    <property type="entry name" value="AcrB_DN_DC_subdom"/>
</dbReference>
<feature type="transmembrane region" description="Helical" evidence="2">
    <location>
        <begin position="464"/>
        <end position="482"/>
    </location>
</feature>
<dbReference type="PANTHER" id="PTHR32063:SF77">
    <property type="entry name" value="ACR FAMILY TRANSPORT PROTEIN"/>
    <property type="match status" value="1"/>
</dbReference>